<dbReference type="PANTHER" id="PTHR11675:SF126">
    <property type="entry name" value="RICIN B LECTIN DOMAIN-CONTAINING PROTEIN"/>
    <property type="match status" value="1"/>
</dbReference>
<keyword evidence="3" id="KW-0732">Signal</keyword>
<protein>
    <submittedName>
        <fullName evidence="6">Aste57867_21564 protein</fullName>
    </submittedName>
</protein>
<keyword evidence="1" id="KW-0430">Lectin</keyword>
<dbReference type="Pfam" id="PF00652">
    <property type="entry name" value="Ricin_B_lectin"/>
    <property type="match status" value="4"/>
</dbReference>
<accession>A0A485LHV8</accession>
<evidence type="ECO:0000313" key="7">
    <source>
        <dbReference type="Proteomes" id="UP000332933"/>
    </source>
</evidence>
<dbReference type="GO" id="GO:0030246">
    <property type="term" value="F:carbohydrate binding"/>
    <property type="evidence" value="ECO:0007669"/>
    <property type="project" value="UniProtKB-KW"/>
</dbReference>
<evidence type="ECO:0000256" key="1">
    <source>
        <dbReference type="ARBA" id="ARBA00022734"/>
    </source>
</evidence>
<reference evidence="5" key="2">
    <citation type="submission" date="2019-06" db="EMBL/GenBank/DDBJ databases">
        <title>Genomics analysis of Aphanomyces spp. identifies a new class of oomycete effector associated with host adaptation.</title>
        <authorList>
            <person name="Gaulin E."/>
        </authorList>
    </citation>
    <scope>NUCLEOTIDE SEQUENCE</scope>
    <source>
        <strain evidence="5">CBS 578.67</strain>
    </source>
</reference>
<dbReference type="Gene3D" id="2.80.10.50">
    <property type="match status" value="7"/>
</dbReference>
<evidence type="ECO:0000256" key="2">
    <source>
        <dbReference type="ARBA" id="ARBA00023157"/>
    </source>
</evidence>
<dbReference type="OrthoDB" id="6770063at2759"/>
<keyword evidence="2" id="KW-1015">Disulfide bond</keyword>
<dbReference type="PROSITE" id="PS50231">
    <property type="entry name" value="RICIN_B_LECTIN"/>
    <property type="match status" value="7"/>
</dbReference>
<evidence type="ECO:0000313" key="5">
    <source>
        <dbReference type="EMBL" id="KAF0686640.1"/>
    </source>
</evidence>
<feature type="chain" id="PRO_5036116491" evidence="3">
    <location>
        <begin position="16"/>
        <end position="1964"/>
    </location>
</feature>
<feature type="domain" description="Ricin B lectin" evidence="4">
    <location>
        <begin position="1271"/>
        <end position="1401"/>
    </location>
</feature>
<dbReference type="InterPro" id="IPR000772">
    <property type="entry name" value="Ricin_B_lectin"/>
</dbReference>
<feature type="domain" description="Ricin B lectin" evidence="4">
    <location>
        <begin position="1652"/>
        <end position="1804"/>
    </location>
</feature>
<keyword evidence="7" id="KW-1185">Reference proteome</keyword>
<name>A0A485LHV8_9STRA</name>
<evidence type="ECO:0000313" key="6">
    <source>
        <dbReference type="EMBL" id="VFT98234.1"/>
    </source>
</evidence>
<dbReference type="CDD" id="cd00161">
    <property type="entry name" value="beta-trefoil_Ricin-like"/>
    <property type="match status" value="3"/>
</dbReference>
<dbReference type="InterPro" id="IPR035992">
    <property type="entry name" value="Ricin_B-like_lectins"/>
</dbReference>
<reference evidence="6 7" key="1">
    <citation type="submission" date="2019-03" db="EMBL/GenBank/DDBJ databases">
        <authorList>
            <person name="Gaulin E."/>
            <person name="Dumas B."/>
        </authorList>
    </citation>
    <scope>NUCLEOTIDE SEQUENCE [LARGE SCALE GENOMIC DNA]</scope>
    <source>
        <strain evidence="6">CBS 568.67</strain>
    </source>
</reference>
<feature type="domain" description="Ricin B lectin" evidence="4">
    <location>
        <begin position="1054"/>
        <end position="1187"/>
    </location>
</feature>
<gene>
    <name evidence="6" type="primary">Aste57867_21564</name>
    <name evidence="5" type="ORF">As57867_021495</name>
    <name evidence="6" type="ORF">ASTE57867_21564</name>
</gene>
<feature type="domain" description="Ricin B lectin" evidence="4">
    <location>
        <begin position="1455"/>
        <end position="1579"/>
    </location>
</feature>
<feature type="domain" description="Ricin B lectin" evidence="4">
    <location>
        <begin position="1822"/>
        <end position="1958"/>
    </location>
</feature>
<dbReference type="SMART" id="SM00458">
    <property type="entry name" value="RICIN"/>
    <property type="match status" value="7"/>
</dbReference>
<sequence length="1964" mass="214176">MQAISLFVITAAVVAVNEGPLWVNNRPSIDDTRSDAAPTKSVFRAAVKAIDDDVSSLASVAGSVESDTVMQSYLRETVPEATQRDLDFGSPSEPLRADFDASKGTAAFVDQAEGGSKLKWVVQLALDNAVASGSASVVVLGASHSRCLEVPRGMAWGGMLPFSAPCAETPAQEWQWINSLYLYNPMTNMCLDRDNNQKDAGTKVQLWQCNLSGAQAWQVKGKNLVLPGSSSLCLAVDSVSAVLKPCNSDDDTVIDTSNVTTSPTSAPSPVSPGTITIGWNQTDCLQGAASGVEDGTKPSREKCNGNIPAQQWQWLKSIYLYNPSSAKCLDRNNSQMASGTNVQLSACNWGDSQTWQAKTNALNSTTLVHPSYPTLCLSVPSDSSDVKLNNCQLGDNGEVIDVSQLFPSPLAGAIAIGKSQQYCLEAPAGAIRNGIVPFGAKCTGALAQQWQWINSNFLYNALTKMCLDRNQNQVSANTTVQLWTCNWSDAQTWNITGPRLVARNMPSMAISVGLGSGATLQPYIWNAPVQIVDMSKVISSTARPTFSTSVLTLQGQLYIGASRNYCVESRGYESYVAICDASKPEQIYTWSRDKQVLTSSAFSFASDFRRGSFISQDDRTQCLAFTSSLGIGQAAATKKTCDPLDDTQFYTFATSPITAYTQSLVIFKGQLFVGNKRIFCLETQGWYARVAKCDGTKPEQVYMWRSDTKILTSSDYYNFPGDFQGGAFILKEDASQCMALPMNTLGSLAWRKKCNPLDETQFFSFSTAPTTGPTISTPSFKGQLFVGVNRTFCLEANGTFSFVANCDATKPAQIYKWDPDTQSLDSNQFTVPCDFDGTTFLFPNGANQCVAVPSLSLGSLAWLKTCNPSDDTQVYSFAAVPTTIFKGQLFVGNKRIFCLETQGWYARVAKCDGTKPEQVYMWRSDTKILTSSDYYNFPGDFQGGAFILKEDASQCMALPMNTLGSLAWRKKCNPLDETQLFAFATTPTTGPTISTPSFKGQLFVGVNRTFCLEANGTFSFVANCDATKPAQIYKWDPDTQSLDSNQFTVPCDFDGTTFLFPNGANQCVAVPSLSLGSLAWLKTCNRLDDTQYFSFTTVPTTTYKGQLFVGAKRNFCLESNGTYALVANCDEAKRQQVFTWRSDSKLLVSNTFTFPSNFNGGAFVLSTDASQCLTFSYLAIGQMAWTRLCDPSDDTQAYSFATTPVTLTIPVLRISSQLFVGSSRSYCLESSGNSAYVATCNANKSAQLFTFRNDTKVLSSNQFTFACDFQNGVFVYMKDPSQCLTLSKLSLGLIAWVKKCDALDDTQKYAFATAATWMGTIAIGSDRISCLEAASGADPTDIRPRRANCNGLPAQQWQWVNSLYLYNPSSNMCIERTSNRAGSALQLMACYAGSSQTWQVQTNTAKNTVLVHPDLPTVCLAVDATFGTVETCQLGREGEILDLSQVNAAIPLNITGTIAVGASRLYCLEAPIDDVYDGIQPVGAMCTGTSAQQWLWINSLLLYHPLTKRCLDRDNNKNTAGTSVQLWTCNWSAAQTWQVNGATLVVPDAPNVVLAAGLGLETNLQTTKPGDDLQVFDVTKLVSAAIPAFSPSASGFQGLLFVGPSRNYCLESRGASSYVATCNASKPEQVYTWRRETKLLTSNGFSFGCDLKGGSIISKQDGFQCMAMTSSSVTLGGVTGTKKCDPLDLTQQFYFDPAATIMAWHFSKQLFIGANRSFCLESNGVYAYVAICDATNPAQVFTFQNDTKLLTSNHFVFPCDLQGGAFVYTYNTSQCLAFANLAVGAFAWTKPCNSLDETQLFYVNPATPVPPKPTPAPATSPGPITIGTGQQFCLEVDWSTHSQDPHGGLPDLFEQPSTGWCNRDVLQQWEWRQSKFLYHTYLNMCLERRNDNDRDKRAQFSRCTWSVDQEWLVNGPNLYQRADPTMCLGVVNATVKEYQYVTMKPCVLGDVTEMFNVSAVPFNP</sequence>
<dbReference type="EMBL" id="CAADRA010007006">
    <property type="protein sequence ID" value="VFT98234.1"/>
    <property type="molecule type" value="Genomic_DNA"/>
</dbReference>
<dbReference type="Proteomes" id="UP000332933">
    <property type="component" value="Unassembled WGS sequence"/>
</dbReference>
<dbReference type="GO" id="GO:0004653">
    <property type="term" value="F:polypeptide N-acetylgalactosaminyltransferase activity"/>
    <property type="evidence" value="ECO:0007669"/>
    <property type="project" value="TreeGrafter"/>
</dbReference>
<proteinExistence type="predicted"/>
<dbReference type="EMBL" id="VJMH01006980">
    <property type="protein sequence ID" value="KAF0686640.1"/>
    <property type="molecule type" value="Genomic_DNA"/>
</dbReference>
<dbReference type="PANTHER" id="PTHR11675">
    <property type="entry name" value="N-ACETYLGALACTOSAMINYLTRANSFERASE"/>
    <property type="match status" value="1"/>
</dbReference>
<organism evidence="6 7">
    <name type="scientific">Aphanomyces stellatus</name>
    <dbReference type="NCBI Taxonomy" id="120398"/>
    <lineage>
        <taxon>Eukaryota</taxon>
        <taxon>Sar</taxon>
        <taxon>Stramenopiles</taxon>
        <taxon>Oomycota</taxon>
        <taxon>Saprolegniomycetes</taxon>
        <taxon>Saprolegniales</taxon>
        <taxon>Verrucalvaceae</taxon>
        <taxon>Aphanomyces</taxon>
    </lineage>
</organism>
<evidence type="ECO:0000259" key="4">
    <source>
        <dbReference type="SMART" id="SM00458"/>
    </source>
</evidence>
<evidence type="ECO:0000256" key="3">
    <source>
        <dbReference type="SAM" id="SignalP"/>
    </source>
</evidence>
<dbReference type="SUPFAM" id="SSF50370">
    <property type="entry name" value="Ricin B-like lectins"/>
    <property type="match status" value="10"/>
</dbReference>
<feature type="signal peptide" evidence="3">
    <location>
        <begin position="1"/>
        <end position="15"/>
    </location>
</feature>
<dbReference type="GO" id="GO:0006493">
    <property type="term" value="P:protein O-linked glycosylation"/>
    <property type="evidence" value="ECO:0007669"/>
    <property type="project" value="TreeGrafter"/>
</dbReference>
<feature type="domain" description="Ricin B lectin" evidence="4">
    <location>
        <begin position="173"/>
        <end position="358"/>
    </location>
</feature>
<feature type="domain" description="Ricin B lectin" evidence="4">
    <location>
        <begin position="364"/>
        <end position="496"/>
    </location>
</feature>